<dbReference type="InterPro" id="IPR035901">
    <property type="entry name" value="GIY-YIG_endonuc_sf"/>
</dbReference>
<dbReference type="PROSITE" id="PS50164">
    <property type="entry name" value="GIY_YIG"/>
    <property type="match status" value="1"/>
</dbReference>
<evidence type="ECO:0000313" key="3">
    <source>
        <dbReference type="EMBL" id="OWP74882.1"/>
    </source>
</evidence>
<dbReference type="PANTHER" id="PTHR34477:SF5">
    <property type="entry name" value="BSL5627 PROTEIN"/>
    <property type="match status" value="1"/>
</dbReference>
<evidence type="ECO:0000259" key="2">
    <source>
        <dbReference type="PROSITE" id="PS50164"/>
    </source>
</evidence>
<dbReference type="InterPro" id="IPR000305">
    <property type="entry name" value="GIY-YIG_endonuc"/>
</dbReference>
<dbReference type="SUPFAM" id="SSF82771">
    <property type="entry name" value="GIY-YIG endonuclease"/>
    <property type="match status" value="1"/>
</dbReference>
<feature type="domain" description="GIY-YIG" evidence="2">
    <location>
        <begin position="2"/>
        <end position="79"/>
    </location>
</feature>
<accession>A0A246G829</accession>
<proteinExistence type="inferred from homology"/>
<sequence length="102" mass="11964">MKPGFIYIITNYTNTTLYVGVTSNLPQRILDHKEKRYPNSFSARYNLNKLVYYESFQMIGDAIGREKQIKAGSRQAKIDLIHSINPEWKDLYDEITDILNLF</sequence>
<evidence type="ECO:0000313" key="4">
    <source>
        <dbReference type="Proteomes" id="UP000198034"/>
    </source>
</evidence>
<reference evidence="3 4" key="1">
    <citation type="journal article" date="2017" name="Infect. Genet. Evol.">
        <title>Comparative genome analysis of fish pathogen Flavobacterium columnare reveals extensive sequence diversity within the species.</title>
        <authorList>
            <person name="Kayansamruaj P."/>
            <person name="Dong H.T."/>
            <person name="Hirono I."/>
            <person name="Kondo H."/>
            <person name="Senapin S."/>
            <person name="Rodkhum C."/>
        </authorList>
    </citation>
    <scope>NUCLEOTIDE SEQUENCE [LARGE SCALE GENOMIC DNA]</scope>
    <source>
        <strain evidence="3 4">1214</strain>
    </source>
</reference>
<organism evidence="3 4">
    <name type="scientific">Flavobacterium columnare</name>
    <dbReference type="NCBI Taxonomy" id="996"/>
    <lineage>
        <taxon>Bacteria</taxon>
        <taxon>Pseudomonadati</taxon>
        <taxon>Bacteroidota</taxon>
        <taxon>Flavobacteriia</taxon>
        <taxon>Flavobacteriales</taxon>
        <taxon>Flavobacteriaceae</taxon>
        <taxon>Flavobacterium</taxon>
    </lineage>
</organism>
<comment type="caution">
    <text evidence="3">The sequence shown here is derived from an EMBL/GenBank/DDBJ whole genome shotgun (WGS) entry which is preliminary data.</text>
</comment>
<dbReference type="AlphaFoldDB" id="A0A246G829"/>
<dbReference type="Pfam" id="PF01541">
    <property type="entry name" value="GIY-YIG"/>
    <property type="match status" value="1"/>
</dbReference>
<comment type="similarity">
    <text evidence="1">Belongs to the UPF0213 family.</text>
</comment>
<protein>
    <submittedName>
        <fullName evidence="3">Excinuclease ABC subunit C</fullName>
    </submittedName>
</protein>
<evidence type="ECO:0000256" key="1">
    <source>
        <dbReference type="ARBA" id="ARBA00007435"/>
    </source>
</evidence>
<dbReference type="PANTHER" id="PTHR34477">
    <property type="entry name" value="UPF0213 PROTEIN YHBQ"/>
    <property type="match status" value="1"/>
</dbReference>
<dbReference type="InterPro" id="IPR050190">
    <property type="entry name" value="UPF0213_domain"/>
</dbReference>
<gene>
    <name evidence="3" type="ORF">BWK62_13205</name>
</gene>
<dbReference type="EMBL" id="MTCY01000054">
    <property type="protein sequence ID" value="OWP74882.1"/>
    <property type="molecule type" value="Genomic_DNA"/>
</dbReference>
<dbReference type="Gene3D" id="3.40.1440.10">
    <property type="entry name" value="GIY-YIG endonuclease"/>
    <property type="match status" value="1"/>
</dbReference>
<name>A0A246G829_9FLAO</name>
<dbReference type="Proteomes" id="UP000198034">
    <property type="component" value="Unassembled WGS sequence"/>
</dbReference>
<dbReference type="CDD" id="cd10448">
    <property type="entry name" value="GIY-YIG_unchar_3"/>
    <property type="match status" value="1"/>
</dbReference>